<dbReference type="AlphaFoldDB" id="A0A7V3ZZ15"/>
<proteinExistence type="predicted"/>
<gene>
    <name evidence="1" type="ORF">ENU66_08055</name>
</gene>
<sequence length="72" mass="8652">MQLNGRVKEFIHTKIPRKEDIQLIKDILMNRCERVEILAKILVDYDIKYWRGFNQSSGVKHTRPFDVPFIFC</sequence>
<organism evidence="1">
    <name type="scientific">candidate division WOR-3 bacterium</name>
    <dbReference type="NCBI Taxonomy" id="2052148"/>
    <lineage>
        <taxon>Bacteria</taxon>
        <taxon>Bacteria division WOR-3</taxon>
    </lineage>
</organism>
<comment type="caution">
    <text evidence="1">The sequence shown here is derived from an EMBL/GenBank/DDBJ whole genome shotgun (WGS) entry which is preliminary data.</text>
</comment>
<reference evidence="1" key="1">
    <citation type="journal article" date="2020" name="mSystems">
        <title>Genome- and Community-Level Interaction Insights into Carbon Utilization and Element Cycling Functions of Hydrothermarchaeota in Hydrothermal Sediment.</title>
        <authorList>
            <person name="Zhou Z."/>
            <person name="Liu Y."/>
            <person name="Xu W."/>
            <person name="Pan J."/>
            <person name="Luo Z.H."/>
            <person name="Li M."/>
        </authorList>
    </citation>
    <scope>NUCLEOTIDE SEQUENCE [LARGE SCALE GENOMIC DNA]</scope>
    <source>
        <strain evidence="1">SpSt-69</strain>
    </source>
</reference>
<name>A0A7V3ZZ15_UNCW3</name>
<dbReference type="EMBL" id="DTDJ01000049">
    <property type="protein sequence ID" value="HGL18263.1"/>
    <property type="molecule type" value="Genomic_DNA"/>
</dbReference>
<evidence type="ECO:0000313" key="1">
    <source>
        <dbReference type="EMBL" id="HGL18263.1"/>
    </source>
</evidence>
<accession>A0A7V3ZZ15</accession>
<protein>
    <submittedName>
        <fullName evidence="1">Uncharacterized protein</fullName>
    </submittedName>
</protein>